<dbReference type="PANTHER" id="PTHR42685">
    <property type="entry name" value="GERANYLGERANYL DIPHOSPHATE REDUCTASE"/>
    <property type="match status" value="1"/>
</dbReference>
<dbReference type="KEGG" id="mgik:GO620_015575"/>
<gene>
    <name evidence="2" type="ORF">GO620_015575</name>
</gene>
<reference evidence="2 3" key="1">
    <citation type="submission" date="2020-12" db="EMBL/GenBank/DDBJ databases">
        <title>HMF7856_wgs.fasta genome submission.</title>
        <authorList>
            <person name="Kang H."/>
            <person name="Kim H."/>
            <person name="Joh K."/>
        </authorList>
    </citation>
    <scope>NUCLEOTIDE SEQUENCE [LARGE SCALE GENOMIC DNA]</scope>
    <source>
        <strain evidence="2 3">HMF7856</strain>
    </source>
</reference>
<dbReference type="InterPro" id="IPR002938">
    <property type="entry name" value="FAD-bd"/>
</dbReference>
<dbReference type="GO" id="GO:0071949">
    <property type="term" value="F:FAD binding"/>
    <property type="evidence" value="ECO:0007669"/>
    <property type="project" value="InterPro"/>
</dbReference>
<name>A0A6I4HYJ0_9SPHI</name>
<dbReference type="Pfam" id="PF01494">
    <property type="entry name" value="FAD_binding_3"/>
    <property type="match status" value="1"/>
</dbReference>
<proteinExistence type="predicted"/>
<keyword evidence="3" id="KW-1185">Reference proteome</keyword>
<evidence type="ECO:0000313" key="3">
    <source>
        <dbReference type="Proteomes" id="UP000429232"/>
    </source>
</evidence>
<dbReference type="EMBL" id="CP066775">
    <property type="protein sequence ID" value="QQL49572.1"/>
    <property type="molecule type" value="Genomic_DNA"/>
</dbReference>
<dbReference type="InterPro" id="IPR036188">
    <property type="entry name" value="FAD/NAD-bd_sf"/>
</dbReference>
<dbReference type="RefSeq" id="WP_157524683.1">
    <property type="nucleotide sequence ID" value="NZ_CP066775.1"/>
</dbReference>
<protein>
    <submittedName>
        <fullName evidence="2">NAD(P)/FAD-dependent oxidoreductase</fullName>
    </submittedName>
</protein>
<dbReference type="InterPro" id="IPR050407">
    <property type="entry name" value="Geranylgeranyl_reductase"/>
</dbReference>
<dbReference type="SUPFAM" id="SSF51905">
    <property type="entry name" value="FAD/NAD(P)-binding domain"/>
    <property type="match status" value="1"/>
</dbReference>
<dbReference type="PRINTS" id="PR00420">
    <property type="entry name" value="RNGMNOXGNASE"/>
</dbReference>
<accession>A0A6I4HYJ0</accession>
<dbReference type="AlphaFoldDB" id="A0A6I4HYJ0"/>
<evidence type="ECO:0000259" key="1">
    <source>
        <dbReference type="Pfam" id="PF01494"/>
    </source>
</evidence>
<organism evidence="2 3">
    <name type="scientific">Mucilaginibacter ginkgonis</name>
    <dbReference type="NCBI Taxonomy" id="2682091"/>
    <lineage>
        <taxon>Bacteria</taxon>
        <taxon>Pseudomonadati</taxon>
        <taxon>Bacteroidota</taxon>
        <taxon>Sphingobacteriia</taxon>
        <taxon>Sphingobacteriales</taxon>
        <taxon>Sphingobacteriaceae</taxon>
        <taxon>Mucilaginibacter</taxon>
    </lineage>
</organism>
<feature type="domain" description="FAD-binding" evidence="1">
    <location>
        <begin position="2"/>
        <end position="301"/>
    </location>
</feature>
<dbReference type="PANTHER" id="PTHR42685:SF22">
    <property type="entry name" value="CONDITIONED MEDIUM FACTOR RECEPTOR 1"/>
    <property type="match status" value="1"/>
</dbReference>
<dbReference type="Gene3D" id="3.50.50.60">
    <property type="entry name" value="FAD/NAD(P)-binding domain"/>
    <property type="match status" value="1"/>
</dbReference>
<dbReference type="Proteomes" id="UP000429232">
    <property type="component" value="Chromosome"/>
</dbReference>
<evidence type="ECO:0000313" key="2">
    <source>
        <dbReference type="EMBL" id="QQL49572.1"/>
    </source>
</evidence>
<sequence length="374" mass="42133">MADVIIVGGGLAGLFNAILLNRAGLVVTLIERKSYPFNRVCGEYISNEVLSFFYSMDIDVHALGASSIKKLEVTAVSGTKLSQKLDLGGFGLSRYRFDNFLYEKAKAAGVNFLTGTRVENIEFNQGTFEVTVPGQTLTSPLVIGAFGKRSNLDQKLQRKFFYKRSPYLAVKFHVKVDFPDDLIQLNNYHNGYCGISKIEEDRHCMCYLAHRDDLRKYGSLPALEQNVILKNPYLKEIFDHADFLLDKPEVINEISFQKKSPLDGHILMSGDTAGMIAPLCGNGMTMAIHSAKILSEIIIKHHRKNNFTDLARKSIETEYLKAWDEQFAKRLWTGRQLQKLFGNNRMTAITLNVLNALPPLTRYIIGKTHGQPFV</sequence>